<dbReference type="InterPro" id="IPR024788">
    <property type="entry name" value="Malectin-like_Carb-bd_dom"/>
</dbReference>
<evidence type="ECO:0000256" key="3">
    <source>
        <dbReference type="ARBA" id="ARBA00022527"/>
    </source>
</evidence>
<keyword evidence="6" id="KW-0808">Transferase</keyword>
<evidence type="ECO:0000256" key="20">
    <source>
        <dbReference type="SAM" id="SignalP"/>
    </source>
</evidence>
<proteinExistence type="predicted"/>
<dbReference type="GO" id="GO:0004674">
    <property type="term" value="F:protein serine/threonine kinase activity"/>
    <property type="evidence" value="ECO:0007669"/>
    <property type="project" value="UniProtKB-KW"/>
</dbReference>
<evidence type="ECO:0000256" key="8">
    <source>
        <dbReference type="ARBA" id="ARBA00022729"/>
    </source>
</evidence>
<keyword evidence="4" id="KW-0597">Phosphoprotein</keyword>
<dbReference type="FunFam" id="3.30.200.20:FF:000394">
    <property type="entry name" value="Leucine-rich repeat receptor-like protein kinase"/>
    <property type="match status" value="1"/>
</dbReference>
<dbReference type="InterPro" id="IPR001611">
    <property type="entry name" value="Leu-rich_rpt"/>
</dbReference>
<dbReference type="InterPro" id="IPR000719">
    <property type="entry name" value="Prot_kinase_dom"/>
</dbReference>
<keyword evidence="23" id="KW-1185">Reference proteome</keyword>
<dbReference type="PRINTS" id="PR00019">
    <property type="entry name" value="LEURICHRPT"/>
</dbReference>
<sequence length="919" mass="101984">MHASMATTGASFFLFLLQVALVTVIGVHGDHNHGEFTSIDCGIASGENYTDAKTTIEYSSDSDYIVAGTNHNISSSLINSDSTISTQDKTLRSFPQGRRNCYALPVQKNQRYLIRASFLHGNYDGRSNISDTNPIRFDLYLGVNLWESLNISSASTAYNHEAIAVASDQITWVCLVNKGLGTPFISSLELRSLKSYMYPNATASVALVNYIRVNFGPNGNNIIRSPADPYDRLWYPFSYSSWTEVNTTSLVQIQASDLFEVPSAVLQTAVAPVNSTELRFMWSFPDGVSVRPQYYIFLHFAEIQSLASGQSREFSIYLNENLVSDSMSLSYLLASARYTLRPLFPDRYEFLLNATASSTLPPIINALEVYSVLQLTGDATDSADVDAIRAVKQLYKVDKNWVGDPCAPKEYTWDGLDCSYNDALRITYLDLSSIGLNGTIDVSFGKLKALKYLDLSYNNLTGPIPPVLAELPSLEFLNLTSNQLSGPIPYALLEKNQSGSLTLRIEGNPDLCTNGTSCMVKSTSTKKKIATPVIVILCIVSVIVLLLVMLVLWRMRKPQGISAKPHYEDGSMQIIEHHYDSIQLENRQFTYMQLKSITNNFQRVLGKGGFGTVYHGYLDGGTQVAVKMRSQSSSQGSKEFLSEAQHLTRVHHRNLVSMVGYCKDMEYQAVVFEYMSQGTLQDHLQGKMHNSGTLSWRQRLHIAVDAAQGLEYLHKMCQPPLIHRDVKTANILLSERLEAKIADFGLSKVFQSDGHSHISTAVVGTPGYLDPEYYIKFQLSEKSDVYSLGIVLLELITGRPPILQGQENAHIVQWVRQGLSKGNIEDIVDTRLQEYDVNSVWKCADVALKCTSQGAHQRPTMTDVVMQLKESLELENPGDRSENLTISSEDNLYTEATYISQSSAHTSNMSIGAGGPSAR</sequence>
<feature type="domain" description="Protein kinase" evidence="21">
    <location>
        <begin position="599"/>
        <end position="872"/>
    </location>
</feature>
<keyword evidence="3" id="KW-0723">Serine/threonine-protein kinase</keyword>
<dbReference type="SMART" id="SM00220">
    <property type="entry name" value="S_TKc"/>
    <property type="match status" value="1"/>
</dbReference>
<dbReference type="Pfam" id="PF13855">
    <property type="entry name" value="LRR_8"/>
    <property type="match status" value="1"/>
</dbReference>
<dbReference type="InterPro" id="IPR011009">
    <property type="entry name" value="Kinase-like_dom_sf"/>
</dbReference>
<evidence type="ECO:0000256" key="16">
    <source>
        <dbReference type="ARBA" id="ARBA00047899"/>
    </source>
</evidence>
<evidence type="ECO:0000256" key="4">
    <source>
        <dbReference type="ARBA" id="ARBA00022553"/>
    </source>
</evidence>
<dbReference type="EMBL" id="CP136896">
    <property type="protein sequence ID" value="WOL14609.1"/>
    <property type="molecule type" value="Genomic_DNA"/>
</dbReference>
<dbReference type="PANTHER" id="PTHR45631">
    <property type="entry name" value="OS07G0107800 PROTEIN-RELATED"/>
    <property type="match status" value="1"/>
</dbReference>
<comment type="catalytic activity">
    <reaction evidence="17">
        <text>L-seryl-[protein] + ATP = O-phospho-L-seryl-[protein] + ADP + H(+)</text>
        <dbReference type="Rhea" id="RHEA:17989"/>
        <dbReference type="Rhea" id="RHEA-COMP:9863"/>
        <dbReference type="Rhea" id="RHEA-COMP:11604"/>
        <dbReference type="ChEBI" id="CHEBI:15378"/>
        <dbReference type="ChEBI" id="CHEBI:29999"/>
        <dbReference type="ChEBI" id="CHEBI:30616"/>
        <dbReference type="ChEBI" id="CHEBI:83421"/>
        <dbReference type="ChEBI" id="CHEBI:456216"/>
        <dbReference type="EC" id="2.7.11.1"/>
    </reaction>
</comment>
<keyword evidence="8 20" id="KW-0732">Signal</keyword>
<evidence type="ECO:0000313" key="22">
    <source>
        <dbReference type="EMBL" id="WOL14609.1"/>
    </source>
</evidence>
<dbReference type="GO" id="GO:0005524">
    <property type="term" value="F:ATP binding"/>
    <property type="evidence" value="ECO:0007669"/>
    <property type="project" value="UniProtKB-UniRule"/>
</dbReference>
<evidence type="ECO:0000256" key="6">
    <source>
        <dbReference type="ARBA" id="ARBA00022679"/>
    </source>
</evidence>
<comment type="catalytic activity">
    <reaction evidence="16">
        <text>L-threonyl-[protein] + ATP = O-phospho-L-threonyl-[protein] + ADP + H(+)</text>
        <dbReference type="Rhea" id="RHEA:46608"/>
        <dbReference type="Rhea" id="RHEA-COMP:11060"/>
        <dbReference type="Rhea" id="RHEA-COMP:11605"/>
        <dbReference type="ChEBI" id="CHEBI:15378"/>
        <dbReference type="ChEBI" id="CHEBI:30013"/>
        <dbReference type="ChEBI" id="CHEBI:30616"/>
        <dbReference type="ChEBI" id="CHEBI:61977"/>
        <dbReference type="ChEBI" id="CHEBI:456216"/>
        <dbReference type="EC" id="2.7.11.1"/>
    </reaction>
</comment>
<evidence type="ECO:0000256" key="9">
    <source>
        <dbReference type="ARBA" id="ARBA00022737"/>
    </source>
</evidence>
<evidence type="ECO:0000256" key="19">
    <source>
        <dbReference type="SAM" id="Phobius"/>
    </source>
</evidence>
<dbReference type="AlphaFoldDB" id="A0AAQ3QKE8"/>
<dbReference type="PANTHER" id="PTHR45631:SF202">
    <property type="entry name" value="SENESCENCE-INDUCED RECEPTOR-LIKE SERINE_THREONINE-PROTEIN KINASE"/>
    <property type="match status" value="1"/>
</dbReference>
<keyword evidence="11" id="KW-0418">Kinase</keyword>
<organism evidence="22 23">
    <name type="scientific">Canna indica</name>
    <name type="common">Indian-shot</name>
    <dbReference type="NCBI Taxonomy" id="4628"/>
    <lineage>
        <taxon>Eukaryota</taxon>
        <taxon>Viridiplantae</taxon>
        <taxon>Streptophyta</taxon>
        <taxon>Embryophyta</taxon>
        <taxon>Tracheophyta</taxon>
        <taxon>Spermatophyta</taxon>
        <taxon>Magnoliopsida</taxon>
        <taxon>Liliopsida</taxon>
        <taxon>Zingiberales</taxon>
        <taxon>Cannaceae</taxon>
        <taxon>Canna</taxon>
    </lineage>
</organism>
<dbReference type="Pfam" id="PF12819">
    <property type="entry name" value="Malectin_like"/>
    <property type="match status" value="1"/>
</dbReference>
<evidence type="ECO:0000256" key="10">
    <source>
        <dbReference type="ARBA" id="ARBA00022741"/>
    </source>
</evidence>
<evidence type="ECO:0000256" key="12">
    <source>
        <dbReference type="ARBA" id="ARBA00022840"/>
    </source>
</evidence>
<keyword evidence="10 18" id="KW-0547">Nucleotide-binding</keyword>
<dbReference type="InterPro" id="IPR032675">
    <property type="entry name" value="LRR_dom_sf"/>
</dbReference>
<dbReference type="Gene3D" id="3.80.10.10">
    <property type="entry name" value="Ribonuclease Inhibitor"/>
    <property type="match status" value="1"/>
</dbReference>
<evidence type="ECO:0000256" key="13">
    <source>
        <dbReference type="ARBA" id="ARBA00022989"/>
    </source>
</evidence>
<comment type="subcellular location">
    <subcellularLocation>
        <location evidence="1">Cell membrane</location>
        <topology evidence="1">Single-pass membrane protein</topology>
    </subcellularLocation>
</comment>
<accession>A0AAQ3QKE8</accession>
<keyword evidence="13 19" id="KW-1133">Transmembrane helix</keyword>
<evidence type="ECO:0000256" key="14">
    <source>
        <dbReference type="ARBA" id="ARBA00023136"/>
    </source>
</evidence>
<dbReference type="GO" id="GO:0005886">
    <property type="term" value="C:plasma membrane"/>
    <property type="evidence" value="ECO:0007669"/>
    <property type="project" value="UniProtKB-SubCell"/>
</dbReference>
<evidence type="ECO:0000256" key="5">
    <source>
        <dbReference type="ARBA" id="ARBA00022614"/>
    </source>
</evidence>
<dbReference type="InterPro" id="IPR017441">
    <property type="entry name" value="Protein_kinase_ATP_BS"/>
</dbReference>
<dbReference type="PROSITE" id="PS00107">
    <property type="entry name" value="PROTEIN_KINASE_ATP"/>
    <property type="match status" value="1"/>
</dbReference>
<dbReference type="InterPro" id="IPR008271">
    <property type="entry name" value="Ser/Thr_kinase_AS"/>
</dbReference>
<evidence type="ECO:0000256" key="15">
    <source>
        <dbReference type="ARBA" id="ARBA00023170"/>
    </source>
</evidence>
<feature type="binding site" evidence="18">
    <location>
        <position position="627"/>
    </location>
    <ligand>
        <name>ATP</name>
        <dbReference type="ChEBI" id="CHEBI:30616"/>
    </ligand>
</feature>
<feature type="signal peptide" evidence="20">
    <location>
        <begin position="1"/>
        <end position="29"/>
    </location>
</feature>
<dbReference type="Gene3D" id="3.30.200.20">
    <property type="entry name" value="Phosphorylase Kinase, domain 1"/>
    <property type="match status" value="1"/>
</dbReference>
<keyword evidence="15" id="KW-0675">Receptor</keyword>
<keyword evidence="14 19" id="KW-0472">Membrane</keyword>
<dbReference type="Proteomes" id="UP001327560">
    <property type="component" value="Chromosome 7"/>
</dbReference>
<dbReference type="FunFam" id="3.80.10.10:FF:000129">
    <property type="entry name" value="Leucine-rich repeat receptor-like kinase"/>
    <property type="match status" value="1"/>
</dbReference>
<feature type="transmembrane region" description="Helical" evidence="19">
    <location>
        <begin position="529"/>
        <end position="553"/>
    </location>
</feature>
<dbReference type="PROSITE" id="PS00108">
    <property type="entry name" value="PROTEIN_KINASE_ST"/>
    <property type="match status" value="1"/>
</dbReference>
<dbReference type="InterPro" id="IPR001245">
    <property type="entry name" value="Ser-Thr/Tyr_kinase_cat_dom"/>
</dbReference>
<keyword evidence="7 19" id="KW-0812">Transmembrane</keyword>
<feature type="chain" id="PRO_5042886008" description="non-specific serine/threonine protein kinase" evidence="20">
    <location>
        <begin position="30"/>
        <end position="919"/>
    </location>
</feature>
<dbReference type="Gene3D" id="1.10.510.10">
    <property type="entry name" value="Transferase(Phosphotransferase) domain 1"/>
    <property type="match status" value="1"/>
</dbReference>
<evidence type="ECO:0000313" key="23">
    <source>
        <dbReference type="Proteomes" id="UP001327560"/>
    </source>
</evidence>
<keyword evidence="9" id="KW-0677">Repeat</keyword>
<reference evidence="22 23" key="1">
    <citation type="submission" date="2023-10" db="EMBL/GenBank/DDBJ databases">
        <title>Chromosome-scale genome assembly provides insights into flower coloration mechanisms of Canna indica.</title>
        <authorList>
            <person name="Li C."/>
        </authorList>
    </citation>
    <scope>NUCLEOTIDE SEQUENCE [LARGE SCALE GENOMIC DNA]</scope>
    <source>
        <tissue evidence="22">Flower</tissue>
    </source>
</reference>
<name>A0AAQ3QKE8_9LILI</name>
<keyword evidence="12 18" id="KW-0067">ATP-binding</keyword>
<evidence type="ECO:0000256" key="18">
    <source>
        <dbReference type="PROSITE-ProRule" id="PRU10141"/>
    </source>
</evidence>
<dbReference type="Pfam" id="PF07714">
    <property type="entry name" value="PK_Tyr_Ser-Thr"/>
    <property type="match status" value="1"/>
</dbReference>
<evidence type="ECO:0000256" key="1">
    <source>
        <dbReference type="ARBA" id="ARBA00004162"/>
    </source>
</evidence>
<dbReference type="FunFam" id="1.10.510.10:FF:000146">
    <property type="entry name" value="LRR receptor-like serine/threonine-protein kinase IOS1"/>
    <property type="match status" value="1"/>
</dbReference>
<dbReference type="Gene3D" id="2.60.120.430">
    <property type="entry name" value="Galactose-binding lectin"/>
    <property type="match status" value="2"/>
</dbReference>
<dbReference type="EC" id="2.7.11.1" evidence="2"/>
<evidence type="ECO:0000256" key="17">
    <source>
        <dbReference type="ARBA" id="ARBA00048679"/>
    </source>
</evidence>
<evidence type="ECO:0000256" key="7">
    <source>
        <dbReference type="ARBA" id="ARBA00022692"/>
    </source>
</evidence>
<dbReference type="PROSITE" id="PS50011">
    <property type="entry name" value="PROTEIN_KINASE_DOM"/>
    <property type="match status" value="1"/>
</dbReference>
<protein>
    <recommendedName>
        <fullName evidence="2">non-specific serine/threonine protein kinase</fullName>
        <ecNumber evidence="2">2.7.11.1</ecNumber>
    </recommendedName>
</protein>
<dbReference type="SUPFAM" id="SSF52058">
    <property type="entry name" value="L domain-like"/>
    <property type="match status" value="1"/>
</dbReference>
<evidence type="ECO:0000256" key="2">
    <source>
        <dbReference type="ARBA" id="ARBA00012513"/>
    </source>
</evidence>
<gene>
    <name evidence="22" type="ORF">Cni_G23389</name>
</gene>
<evidence type="ECO:0000259" key="21">
    <source>
        <dbReference type="PROSITE" id="PS50011"/>
    </source>
</evidence>
<keyword evidence="5" id="KW-0433">Leucine-rich repeat</keyword>
<evidence type="ECO:0000256" key="11">
    <source>
        <dbReference type="ARBA" id="ARBA00022777"/>
    </source>
</evidence>
<dbReference type="SUPFAM" id="SSF56112">
    <property type="entry name" value="Protein kinase-like (PK-like)"/>
    <property type="match status" value="1"/>
</dbReference>
<dbReference type="CDD" id="cd14066">
    <property type="entry name" value="STKc_IRAK"/>
    <property type="match status" value="1"/>
</dbReference>